<feature type="compositionally biased region" description="Pro residues" evidence="3">
    <location>
        <begin position="1036"/>
        <end position="1052"/>
    </location>
</feature>
<proteinExistence type="predicted"/>
<protein>
    <recommendedName>
        <fullName evidence="5">SH3 domain-containing protein</fullName>
    </recommendedName>
</protein>
<gene>
    <name evidence="6" type="ORF">MONBRDRAFT_26951</name>
</gene>
<evidence type="ECO:0000313" key="7">
    <source>
        <dbReference type="Proteomes" id="UP000001357"/>
    </source>
</evidence>
<dbReference type="InterPro" id="IPR042772">
    <property type="entry name" value="SH3TC1/SH3TC2"/>
</dbReference>
<feature type="domain" description="SH3" evidence="5">
    <location>
        <begin position="1286"/>
        <end position="1351"/>
    </location>
</feature>
<keyword evidence="4" id="KW-0732">Signal</keyword>
<dbReference type="SUPFAM" id="SSF50044">
    <property type="entry name" value="SH3-domain"/>
    <property type="match status" value="1"/>
</dbReference>
<evidence type="ECO:0000313" key="6">
    <source>
        <dbReference type="EMBL" id="EDQ87898.1"/>
    </source>
</evidence>
<feature type="region of interest" description="Disordered" evidence="3">
    <location>
        <begin position="1222"/>
        <end position="1254"/>
    </location>
</feature>
<feature type="region of interest" description="Disordered" evidence="3">
    <location>
        <begin position="1096"/>
        <end position="1181"/>
    </location>
</feature>
<dbReference type="PANTHER" id="PTHR22647:SF4">
    <property type="entry name" value="SH3 DOMAIN AND TETRATRICOPEPTIDE REPEAT-CONTAINING PROTEIN 1-LIKE ISOFORM X1"/>
    <property type="match status" value="1"/>
</dbReference>
<evidence type="ECO:0000256" key="3">
    <source>
        <dbReference type="SAM" id="MobiDB-lite"/>
    </source>
</evidence>
<feature type="region of interest" description="Disordered" evidence="3">
    <location>
        <begin position="1031"/>
        <end position="1078"/>
    </location>
</feature>
<dbReference type="Gene3D" id="2.30.30.40">
    <property type="entry name" value="SH3 Domains"/>
    <property type="match status" value="1"/>
</dbReference>
<evidence type="ECO:0000256" key="1">
    <source>
        <dbReference type="ARBA" id="ARBA00022443"/>
    </source>
</evidence>
<dbReference type="InterPro" id="IPR001452">
    <property type="entry name" value="SH3_domain"/>
</dbReference>
<dbReference type="Pfam" id="PF00018">
    <property type="entry name" value="SH3_1"/>
    <property type="match status" value="1"/>
</dbReference>
<reference evidence="6 7" key="1">
    <citation type="journal article" date="2008" name="Nature">
        <title>The genome of the choanoflagellate Monosiga brevicollis and the origin of metazoans.</title>
        <authorList>
            <consortium name="JGI Sequencing"/>
            <person name="King N."/>
            <person name="Westbrook M.J."/>
            <person name="Young S.L."/>
            <person name="Kuo A."/>
            <person name="Abedin M."/>
            <person name="Chapman J."/>
            <person name="Fairclough S."/>
            <person name="Hellsten U."/>
            <person name="Isogai Y."/>
            <person name="Letunic I."/>
            <person name="Marr M."/>
            <person name="Pincus D."/>
            <person name="Putnam N."/>
            <person name="Rokas A."/>
            <person name="Wright K.J."/>
            <person name="Zuzow R."/>
            <person name="Dirks W."/>
            <person name="Good M."/>
            <person name="Goodstein D."/>
            <person name="Lemons D."/>
            <person name="Li W."/>
            <person name="Lyons J.B."/>
            <person name="Morris A."/>
            <person name="Nichols S."/>
            <person name="Richter D.J."/>
            <person name="Salamov A."/>
            <person name="Bork P."/>
            <person name="Lim W.A."/>
            <person name="Manning G."/>
            <person name="Miller W.T."/>
            <person name="McGinnis W."/>
            <person name="Shapiro H."/>
            <person name="Tjian R."/>
            <person name="Grigoriev I.V."/>
            <person name="Rokhsar D."/>
        </authorList>
    </citation>
    <scope>NUCLEOTIDE SEQUENCE [LARGE SCALE GENOMIC DNA]</scope>
    <source>
        <strain evidence="7">MX1 / ATCC 50154</strain>
    </source>
</reference>
<feature type="region of interest" description="Disordered" evidence="3">
    <location>
        <begin position="993"/>
        <end position="1012"/>
    </location>
</feature>
<evidence type="ECO:0000259" key="5">
    <source>
        <dbReference type="PROSITE" id="PS50002"/>
    </source>
</evidence>
<dbReference type="InterPro" id="IPR036028">
    <property type="entry name" value="SH3-like_dom_sf"/>
</dbReference>
<dbReference type="PANTHER" id="PTHR22647">
    <property type="entry name" value="SH3 DOMAIN AND TETRATRICOPEPTIDE REPEATS CONTAINING PROTEIN"/>
    <property type="match status" value="1"/>
</dbReference>
<dbReference type="EMBL" id="CH991557">
    <property type="protein sequence ID" value="EDQ87898.1"/>
    <property type="molecule type" value="Genomic_DNA"/>
</dbReference>
<organism evidence="6 7">
    <name type="scientific">Monosiga brevicollis</name>
    <name type="common">Choanoflagellate</name>
    <dbReference type="NCBI Taxonomy" id="81824"/>
    <lineage>
        <taxon>Eukaryota</taxon>
        <taxon>Choanoflagellata</taxon>
        <taxon>Craspedida</taxon>
        <taxon>Salpingoecidae</taxon>
        <taxon>Monosiga</taxon>
    </lineage>
</organism>
<dbReference type="GeneID" id="5892707"/>
<dbReference type="SMART" id="SM00326">
    <property type="entry name" value="SH3"/>
    <property type="match status" value="1"/>
</dbReference>
<sequence>MAVPQPLRLALSFALLWCFARAQGSLTFSALDLNTGILQLSFDTDVLASSTDVTQLRLHPSSTSPDDEAFVGQNQLIGPLTQISSGNNLYCILSATGLLRLKLRPTLAVNDSSTLIEVRSGLVQTLGGQAASGTDGQRRPFDEFEPDAYPPTALDVTIADGLVGGALMVTLTLNEPLSAPPALLLEDPSNSSLGLTLAITGQPTQRITENDRVAWQAALADPTIVRQALRARRTANGDTTPLTTVQVLPGTLTDRAGNTRPQGQTLPARAASVDIDGPRLLTAQLAFASKSLDLLFSEPVQASSVQLDRAVIKLVNNSTFALGPLVEDIAAGDALLILSLTDAAFALLQADYTRTQTPAQLNLTAGFVRDTVGLVFDPSADPAPGGEMPTPFRLANLVPVADSSAPILVRDSGVLDFTQGTLSLTTSQPLVLASIDPSALLVRLVSTDVVDVPVAISAVNYTNAEATALALRLTNSTLHALQLARLRLNNPAWQLVINSVLGTDVFGTATPGTVLALNVVPDAVEPVFTASRLLQSASGLVLELTSSEPTLFTVTEAPLAFVLNGVTIPATGRLLALSGANGSSTRFELNVTASAAALRSQVYANASALVALVLSMQEGLSIDAFGNGNAPVDKLPVDASEVDLQGPALTSVLLDVPLERLSLTFDEAVRADQQTANILELTLTFGSDGVTEMLQLLGRDLTFDQATRGVFVPLPASLAQLLARRAMNASVAPDLTLTGVVGSDVWGNPTPPTLESSRVPLLLDSTPPTVLNATYDPSAGLVRITFSEDVMVNGASNASLASTIALQTSADTTRTTATRRRRASDLPPVYYRLQNATAAIVDGRILEAQLGPDDRALLANVPAFGGAQGQSAFVSVAGPILDAFGNEFAGLPRSSAVAASNPNAATPSATTQAPGASSASDDDLSTAWIVAIALGSALFLLLCALGLCLCCRNRDSKEYYGRKLERTGSVRVLPPNGRPNSADLSWDPVGVEHNTSFRGNKAGARGSMGGPRIEEIPYEEEGQQRTNVLAGRPPLAALPPPAIPPPPGPPPLLGAQAPPALPPSSSVRTSSPGPAVAGSGSNLALPAAVAAAALAGQSRHSSPSPIPTRHSGGSALVPPSPNGSAVSAPDNNTHASWEPRALTIRHSTSPPASSGPVSSRLGSTNFSLQSRPPALGAPDQRRYRSGPLAAALLKSPPPLESRDTGISLLDVDKAHVSRSMPDVSMGWDRDGTSPGPEFHSHPRTAKGTHSASPDRATIERSLNNALQALRQQSTPKCLNDVAINPLRGSCVTALYDYTAQEPDELTIRKGEELIIMGDGGQIPGPAWCLVKAVATGEEGFAPRTYVARSEYATEDDEDMTATNVFESTRSPGIVINEDEEEHLESLPPSHAASARTSSAYMPDEVIQSQPSKLIRQNTSLQEDTHSHFDMNPSLLRNARSALHHVDAK</sequence>
<feature type="region of interest" description="Disordered" evidence="3">
    <location>
        <begin position="897"/>
        <end position="918"/>
    </location>
</feature>
<feature type="signal peptide" evidence="4">
    <location>
        <begin position="1"/>
        <end position="24"/>
    </location>
</feature>
<keyword evidence="1 2" id="KW-0728">SH3 domain</keyword>
<keyword evidence="7" id="KW-1185">Reference proteome</keyword>
<dbReference type="RefSeq" id="XP_001747431.1">
    <property type="nucleotide sequence ID" value="XM_001747379.1"/>
</dbReference>
<evidence type="ECO:0000256" key="4">
    <source>
        <dbReference type="SAM" id="SignalP"/>
    </source>
</evidence>
<dbReference type="InParanoid" id="A9V407"/>
<dbReference type="PROSITE" id="PS50002">
    <property type="entry name" value="SH3"/>
    <property type="match status" value="1"/>
</dbReference>
<accession>A9V407</accession>
<feature type="compositionally biased region" description="Polar residues" evidence="3">
    <location>
        <begin position="1145"/>
        <end position="1170"/>
    </location>
</feature>
<dbReference type="STRING" id="81824.A9V407"/>
<dbReference type="KEGG" id="mbr:MONBRDRAFT_26951"/>
<evidence type="ECO:0000256" key="2">
    <source>
        <dbReference type="PROSITE-ProRule" id="PRU00192"/>
    </source>
</evidence>
<dbReference type="PRINTS" id="PR00452">
    <property type="entry name" value="SH3DOMAIN"/>
</dbReference>
<feature type="chain" id="PRO_5002744644" description="SH3 domain-containing protein" evidence="4">
    <location>
        <begin position="25"/>
        <end position="1448"/>
    </location>
</feature>
<feature type="compositionally biased region" description="Polar residues" evidence="3">
    <location>
        <begin position="1122"/>
        <end position="1135"/>
    </location>
</feature>
<dbReference type="Proteomes" id="UP000001357">
    <property type="component" value="Unassembled WGS sequence"/>
</dbReference>
<name>A9V407_MONBE</name>